<dbReference type="PANTHER" id="PTHR44227">
    <property type="match status" value="1"/>
</dbReference>
<feature type="transmembrane region" description="Helical" evidence="4">
    <location>
        <begin position="236"/>
        <end position="253"/>
    </location>
</feature>
<dbReference type="PANTHER" id="PTHR44227:SF3">
    <property type="entry name" value="PROTEIN O-MANNOSYL-TRANSFERASE TMTC4"/>
    <property type="match status" value="1"/>
</dbReference>
<feature type="transmembrane region" description="Helical" evidence="4">
    <location>
        <begin position="303"/>
        <end position="322"/>
    </location>
</feature>
<feature type="transmembrane region" description="Helical" evidence="4">
    <location>
        <begin position="265"/>
        <end position="283"/>
    </location>
</feature>
<dbReference type="InterPro" id="IPR011990">
    <property type="entry name" value="TPR-like_helical_dom_sf"/>
</dbReference>
<feature type="transmembrane region" description="Helical" evidence="4">
    <location>
        <begin position="360"/>
        <end position="379"/>
    </location>
</feature>
<dbReference type="SUPFAM" id="SSF48452">
    <property type="entry name" value="TPR-like"/>
    <property type="match status" value="1"/>
</dbReference>
<dbReference type="PROSITE" id="PS50005">
    <property type="entry name" value="TPR"/>
    <property type="match status" value="2"/>
</dbReference>
<evidence type="ECO:0000256" key="1">
    <source>
        <dbReference type="ARBA" id="ARBA00022737"/>
    </source>
</evidence>
<name>A0A2U3K7U9_9BACT</name>
<dbReference type="SMART" id="SM00028">
    <property type="entry name" value="TPR"/>
    <property type="match status" value="5"/>
</dbReference>
<dbReference type="Pfam" id="PF13181">
    <property type="entry name" value="TPR_8"/>
    <property type="match status" value="1"/>
</dbReference>
<feature type="repeat" description="TPR" evidence="3">
    <location>
        <begin position="566"/>
        <end position="599"/>
    </location>
</feature>
<evidence type="ECO:0000256" key="2">
    <source>
        <dbReference type="ARBA" id="ARBA00022803"/>
    </source>
</evidence>
<dbReference type="InterPro" id="IPR052346">
    <property type="entry name" value="O-mannosyl-transferase_TMTC"/>
</dbReference>
<evidence type="ECO:0000313" key="5">
    <source>
        <dbReference type="EMBL" id="SPF35752.1"/>
    </source>
</evidence>
<feature type="repeat" description="TPR" evidence="3">
    <location>
        <begin position="499"/>
        <end position="532"/>
    </location>
</feature>
<keyword evidence="4" id="KW-0472">Membrane</keyword>
<keyword evidence="1" id="KW-0677">Repeat</keyword>
<dbReference type="AlphaFoldDB" id="A0A2U3K7U9"/>
<protein>
    <submittedName>
        <fullName evidence="5">Tetratricopeptide TPR_2 repeat protein</fullName>
    </submittedName>
</protein>
<keyword evidence="4" id="KW-0812">Transmembrane</keyword>
<feature type="transmembrane region" description="Helical" evidence="4">
    <location>
        <begin position="178"/>
        <end position="205"/>
    </location>
</feature>
<dbReference type="Proteomes" id="UP000238701">
    <property type="component" value="Unassembled WGS sequence"/>
</dbReference>
<keyword evidence="4" id="KW-1133">Transmembrane helix</keyword>
<evidence type="ECO:0000256" key="4">
    <source>
        <dbReference type="SAM" id="Phobius"/>
    </source>
</evidence>
<gene>
    <name evidence="5" type="ORF">SBA1_1430011</name>
</gene>
<dbReference type="OrthoDB" id="9815643at2"/>
<dbReference type="PROSITE" id="PS50293">
    <property type="entry name" value="TPR_REGION"/>
    <property type="match status" value="1"/>
</dbReference>
<evidence type="ECO:0000313" key="6">
    <source>
        <dbReference type="Proteomes" id="UP000238701"/>
    </source>
</evidence>
<reference evidence="6" key="1">
    <citation type="submission" date="2018-02" db="EMBL/GenBank/DDBJ databases">
        <authorList>
            <person name="Hausmann B."/>
        </authorList>
    </citation>
    <scope>NUCLEOTIDE SEQUENCE [LARGE SCALE GENOMIC DNA]</scope>
    <source>
        <strain evidence="6">Peat soil MAG SbA1</strain>
    </source>
</reference>
<feature type="transmembrane region" description="Helical" evidence="4">
    <location>
        <begin position="153"/>
        <end position="171"/>
    </location>
</feature>
<dbReference type="Gene3D" id="1.25.40.10">
    <property type="entry name" value="Tetratricopeptide repeat domain"/>
    <property type="match status" value="2"/>
</dbReference>
<keyword evidence="2 3" id="KW-0802">TPR repeat</keyword>
<feature type="transmembrane region" description="Helical" evidence="4">
    <location>
        <begin position="329"/>
        <end position="348"/>
    </location>
</feature>
<dbReference type="Pfam" id="PF13432">
    <property type="entry name" value="TPR_16"/>
    <property type="match status" value="1"/>
</dbReference>
<proteinExistence type="predicted"/>
<dbReference type="EMBL" id="OMOD01000050">
    <property type="protein sequence ID" value="SPF35752.1"/>
    <property type="molecule type" value="Genomic_DNA"/>
</dbReference>
<feature type="transmembrane region" description="Helical" evidence="4">
    <location>
        <begin position="100"/>
        <end position="120"/>
    </location>
</feature>
<feature type="transmembrane region" description="Helical" evidence="4">
    <location>
        <begin position="127"/>
        <end position="147"/>
    </location>
</feature>
<organism evidence="5 6">
    <name type="scientific">Candidatus Sulfotelmatobacter kueseliae</name>
    <dbReference type="NCBI Taxonomy" id="2042962"/>
    <lineage>
        <taxon>Bacteria</taxon>
        <taxon>Pseudomonadati</taxon>
        <taxon>Acidobacteriota</taxon>
        <taxon>Terriglobia</taxon>
        <taxon>Terriglobales</taxon>
        <taxon>Candidatus Korobacteraceae</taxon>
        <taxon>Candidatus Sulfotelmatobacter</taxon>
    </lineage>
</organism>
<sequence>MPPKRQVSLFASPEKRNPVVCLLLAVVTLALYNPVNRHPFVNYDDDRYVTENPHVRQGLTADTFFWALTSTEVANWHPLTWMSHALDYSLFRLNPAGHHFTSVLLHAINVILLFLLLAWATGRAGPSLFVAALFAVHPMNVESVAWISERKNVLCALFFFLALWAYGWYVRQPNWKRYLAVAALFVAALAAKAMVITLPFVLLLLDDWPLHRVAARDRESGQIPTFSWSRLVLEKLPLLALSAVSAVVAMRAQQASGAVRSTTQFSFGVRLADAIYAYAMYLWKMVWPARLAPLYPHPGDSLAAWQVATAALILIAITAFVLRFRDRRYLLVGWFWFLGTLVPVIGLVQIGDAAMADRYAYIPLIGIFVMIAFGIADWAEQRKPGWWPAIPALAVILALALTTHRQIGYWQSSYDLWSHALAVTRNNFIAEDNLGGALILEGKEEEAHPHFEAAARINPRDPMSRSNLGTYFQTHNQLREAVTEYEAAIALTSDPGLLAETYANLGAAQRALGEDDAARKDLQQSLRLNPNQFSAWLGLGLLARQQGNLAESLSDLSRSVELRPTPQGYLELGRTLAQAGRAPEALNAYQQALGLSPEFAEAQQAADALRRHKQ</sequence>
<evidence type="ECO:0000256" key="3">
    <source>
        <dbReference type="PROSITE-ProRule" id="PRU00339"/>
    </source>
</evidence>
<feature type="transmembrane region" description="Helical" evidence="4">
    <location>
        <begin position="386"/>
        <end position="403"/>
    </location>
</feature>
<dbReference type="InterPro" id="IPR019734">
    <property type="entry name" value="TPR_rpt"/>
</dbReference>
<accession>A0A2U3K7U9</accession>